<evidence type="ECO:0000313" key="2">
    <source>
        <dbReference type="EMBL" id="NFA62029.1"/>
    </source>
</evidence>
<organism evidence="2 3">
    <name type="scientific">Clostridium botulinum</name>
    <dbReference type="NCBI Taxonomy" id="1491"/>
    <lineage>
        <taxon>Bacteria</taxon>
        <taxon>Bacillati</taxon>
        <taxon>Bacillota</taxon>
        <taxon>Clostridia</taxon>
        <taxon>Eubacteriales</taxon>
        <taxon>Clostridiaceae</taxon>
        <taxon>Clostridium</taxon>
    </lineage>
</organism>
<gene>
    <name evidence="2" type="ORF">EXM42_17095</name>
</gene>
<sequence>MPLLISILTIPLLYISISEVKDKEKFCKYKLIFLWLLCHIYITINNFFILPIGIFISFYIIVKTKKNLKSKCISFLLGTFSFLLGLLCYQLKL</sequence>
<feature type="transmembrane region" description="Helical" evidence="1">
    <location>
        <begin position="73"/>
        <end position="92"/>
    </location>
</feature>
<keyword evidence="1" id="KW-0812">Transmembrane</keyword>
<proteinExistence type="predicted"/>
<dbReference type="Proteomes" id="UP000473089">
    <property type="component" value="Unassembled WGS sequence"/>
</dbReference>
<name>A0A6M0T2N1_CLOBO</name>
<evidence type="ECO:0000313" key="3">
    <source>
        <dbReference type="Proteomes" id="UP000473089"/>
    </source>
</evidence>
<keyword evidence="1" id="KW-0472">Membrane</keyword>
<reference evidence="2 3" key="1">
    <citation type="submission" date="2019-02" db="EMBL/GenBank/DDBJ databases">
        <title>Genome sequencing of Clostridium botulinum clinical isolates.</title>
        <authorList>
            <person name="Brunt J."/>
            <person name="Van Vliet A.H.M."/>
            <person name="Stringer S.C."/>
            <person name="Grant K.A."/>
            <person name="Carter A.C."/>
            <person name="Peck M.W."/>
        </authorList>
    </citation>
    <scope>NUCLEOTIDE SEQUENCE [LARGE SCALE GENOMIC DNA]</scope>
    <source>
        <strain evidence="2 3">R1125/03</strain>
    </source>
</reference>
<protein>
    <submittedName>
        <fullName evidence="2">Uncharacterized protein</fullName>
    </submittedName>
</protein>
<feature type="transmembrane region" description="Helical" evidence="1">
    <location>
        <begin position="34"/>
        <end position="61"/>
    </location>
</feature>
<accession>A0A6M0T2N1</accession>
<comment type="caution">
    <text evidence="2">The sequence shown here is derived from an EMBL/GenBank/DDBJ whole genome shotgun (WGS) entry which is preliminary data.</text>
</comment>
<keyword evidence="1" id="KW-1133">Transmembrane helix</keyword>
<evidence type="ECO:0000256" key="1">
    <source>
        <dbReference type="SAM" id="Phobius"/>
    </source>
</evidence>
<dbReference type="AlphaFoldDB" id="A0A6M0T2N1"/>
<dbReference type="EMBL" id="SGJP01000053">
    <property type="protein sequence ID" value="NFA62029.1"/>
    <property type="molecule type" value="Genomic_DNA"/>
</dbReference>